<dbReference type="SUPFAM" id="SSF54001">
    <property type="entry name" value="Cysteine proteinases"/>
    <property type="match status" value="1"/>
</dbReference>
<dbReference type="VEuPathDB" id="FungiDB:SPRG_09548"/>
<dbReference type="Gene3D" id="3.40.395.10">
    <property type="entry name" value="Adenoviral Proteinase, Chain A"/>
    <property type="match status" value="1"/>
</dbReference>
<dbReference type="EMBL" id="KK583237">
    <property type="protein sequence ID" value="KDO24904.1"/>
    <property type="molecule type" value="Genomic_DNA"/>
</dbReference>
<evidence type="ECO:0000313" key="4">
    <source>
        <dbReference type="Proteomes" id="UP000030745"/>
    </source>
</evidence>
<dbReference type="InterPro" id="IPR038765">
    <property type="entry name" value="Papain-like_cys_pep_sf"/>
</dbReference>
<dbReference type="KEGG" id="spar:SPRG_09548"/>
<feature type="coiled-coil region" evidence="1">
    <location>
        <begin position="53"/>
        <end position="80"/>
    </location>
</feature>
<dbReference type="OrthoDB" id="10408560at2759"/>
<feature type="region of interest" description="Disordered" evidence="2">
    <location>
        <begin position="114"/>
        <end position="170"/>
    </location>
</feature>
<evidence type="ECO:0000256" key="1">
    <source>
        <dbReference type="SAM" id="Coils"/>
    </source>
</evidence>
<gene>
    <name evidence="3" type="ORF">SPRG_09548</name>
</gene>
<evidence type="ECO:0000256" key="2">
    <source>
        <dbReference type="SAM" id="MobiDB-lite"/>
    </source>
</evidence>
<name>A0A067C292_SAPPC</name>
<organism evidence="3 4">
    <name type="scientific">Saprolegnia parasitica (strain CBS 223.65)</name>
    <dbReference type="NCBI Taxonomy" id="695850"/>
    <lineage>
        <taxon>Eukaryota</taxon>
        <taxon>Sar</taxon>
        <taxon>Stramenopiles</taxon>
        <taxon>Oomycota</taxon>
        <taxon>Saprolegniomycetes</taxon>
        <taxon>Saprolegniales</taxon>
        <taxon>Saprolegniaceae</taxon>
        <taxon>Saprolegnia</taxon>
    </lineage>
</organism>
<dbReference type="OMA" id="RTAMIET"/>
<dbReference type="GeneID" id="24131705"/>
<dbReference type="RefSeq" id="XP_012204364.1">
    <property type="nucleotide sequence ID" value="XM_012348974.1"/>
</dbReference>
<reference evidence="3 4" key="1">
    <citation type="journal article" date="2013" name="PLoS Genet.">
        <title>Distinctive expansion of potential virulence genes in the genome of the oomycete fish pathogen Saprolegnia parasitica.</title>
        <authorList>
            <person name="Jiang R.H."/>
            <person name="de Bruijn I."/>
            <person name="Haas B.J."/>
            <person name="Belmonte R."/>
            <person name="Lobach L."/>
            <person name="Christie J."/>
            <person name="van den Ackerveken G."/>
            <person name="Bottin A."/>
            <person name="Bulone V."/>
            <person name="Diaz-Moreno S.M."/>
            <person name="Dumas B."/>
            <person name="Fan L."/>
            <person name="Gaulin E."/>
            <person name="Govers F."/>
            <person name="Grenville-Briggs L.J."/>
            <person name="Horner N.R."/>
            <person name="Levin J.Z."/>
            <person name="Mammella M."/>
            <person name="Meijer H.J."/>
            <person name="Morris P."/>
            <person name="Nusbaum C."/>
            <person name="Oome S."/>
            <person name="Phillips A.J."/>
            <person name="van Rooyen D."/>
            <person name="Rzeszutek E."/>
            <person name="Saraiva M."/>
            <person name="Secombes C.J."/>
            <person name="Seidl M.F."/>
            <person name="Snel B."/>
            <person name="Stassen J.H."/>
            <person name="Sykes S."/>
            <person name="Tripathy S."/>
            <person name="van den Berg H."/>
            <person name="Vega-Arreguin J.C."/>
            <person name="Wawra S."/>
            <person name="Young S.K."/>
            <person name="Zeng Q."/>
            <person name="Dieguez-Uribeondo J."/>
            <person name="Russ C."/>
            <person name="Tyler B.M."/>
            <person name="van West P."/>
        </authorList>
    </citation>
    <scope>NUCLEOTIDE SEQUENCE [LARGE SCALE GENOMIC DNA]</scope>
    <source>
        <strain evidence="3 4">CBS 223.65</strain>
    </source>
</reference>
<accession>A0A067C292</accession>
<evidence type="ECO:0000313" key="3">
    <source>
        <dbReference type="EMBL" id="KDO24904.1"/>
    </source>
</evidence>
<dbReference type="AlphaFoldDB" id="A0A067C292"/>
<dbReference type="Proteomes" id="UP000030745">
    <property type="component" value="Unassembled WGS sequence"/>
</dbReference>
<proteinExistence type="predicted"/>
<keyword evidence="1" id="KW-0175">Coiled coil</keyword>
<protein>
    <submittedName>
        <fullName evidence="3">Uncharacterized protein</fullName>
    </submittedName>
</protein>
<keyword evidence="4" id="KW-1185">Reference proteome</keyword>
<sequence length="395" mass="43148">MRTRPSTTSTANDPIAALEARIEVQARANAAELQELRAALRAIAPPDEASHAETALERENAELKAKLAVLERQHRELQTMFQEHLCGVQHAATTMAAKVNRLCEVNGNDDAAGPAVQAFDPPAVGKRPAAARASDGPMTAAKRPCRQRDSAVQDQEEAPTVPASEPPAAPLTDEARLRAGMDLTPALVDRFLKHLQVSRTKNGICIVTKRVCRILPASVLSSLMGSGTPPPLPAAYGGLLTGEIIVLPLFLENHWSVTMVFGFHNATSSPATIVFFDTFDSQHREAGIRTHVADFLAAVHHTTRSGAKKPLEFHHDYVKVPFQDSPSDSGLWMLRSVELTLRACSATRKISPHSLFATNFYNVTLEHWICDSVEQARDSIQDRRTAMIETLCCYN</sequence>